<keyword evidence="3" id="KW-0833">Ubl conjugation pathway</keyword>
<dbReference type="InterPro" id="IPR006626">
    <property type="entry name" value="PbH1"/>
</dbReference>
<name>A0A2M7G178_9BACT</name>
<dbReference type="InterPro" id="IPR007742">
    <property type="entry name" value="NosD_dom"/>
</dbReference>
<gene>
    <name evidence="5" type="ORF">COW36_19130</name>
</gene>
<evidence type="ECO:0000256" key="2">
    <source>
        <dbReference type="ARBA" id="ARBA00022737"/>
    </source>
</evidence>
<dbReference type="InterPro" id="IPR022441">
    <property type="entry name" value="Para_beta_helix_rpt-2"/>
</dbReference>
<proteinExistence type="predicted"/>
<comment type="pathway">
    <text evidence="1">Protein modification; protein ubiquitination.</text>
</comment>
<feature type="domain" description="Periplasmic copper-binding protein NosD beta helix" evidence="4">
    <location>
        <begin position="181"/>
        <end position="370"/>
    </location>
</feature>
<dbReference type="InterPro" id="IPR012334">
    <property type="entry name" value="Pectin_lyas_fold"/>
</dbReference>
<dbReference type="PANTHER" id="PTHR22990">
    <property type="entry name" value="F-BOX ONLY PROTEIN"/>
    <property type="match status" value="1"/>
</dbReference>
<dbReference type="NCBIfam" id="TIGR03804">
    <property type="entry name" value="para_beta_helix"/>
    <property type="match status" value="3"/>
</dbReference>
<evidence type="ECO:0000256" key="1">
    <source>
        <dbReference type="ARBA" id="ARBA00004906"/>
    </source>
</evidence>
<evidence type="ECO:0000313" key="6">
    <source>
        <dbReference type="Proteomes" id="UP000231019"/>
    </source>
</evidence>
<sequence>MLLTLPRCFLIWRKRNWRLTMEIPRQAGLAIILILGLYSLPAQSKVLEAGQGQTYPRLRQALAIAQPGDEIRLHAGTYFENELEINQPLKLSGIDFPVIDGGGKGNLLKITAPGVTVQGLTLRNSGFSHVHDLAAIRLEAADSIVQNNRIENAHFGIYLSAADRSKISGNQVNGKAWRESNSANAIHVWKSVDLILENNQVSGHRDGFYFEFVKNSLIQGNTSSGNLRYGLHFMFSDGNTYQRNTFSKNGAGVAVMYTRNIKMKENLFLDNWGPTSYGLLLKDINQSEIEDNRFEHNTVGIHMEGSSRLKIRHNQILNNGWAARVHANCNENQIEYNQFSGNAFDIATNGSDSSQTGNSFQHNFWDKYTGYDLNHDGVGDVPYHPVSIFSRLVEKVPPSLILLRSFLVQVMDLAEHVAPVLTPKTLVDPTPQMRRVK</sequence>
<dbReference type="Proteomes" id="UP000231019">
    <property type="component" value="Unassembled WGS sequence"/>
</dbReference>
<protein>
    <submittedName>
        <fullName evidence="5">Nitrous oxide reductase family maturation protein NosD</fullName>
    </submittedName>
</protein>
<evidence type="ECO:0000259" key="4">
    <source>
        <dbReference type="Pfam" id="PF05048"/>
    </source>
</evidence>
<dbReference type="PANTHER" id="PTHR22990:SF15">
    <property type="entry name" value="F-BOX ONLY PROTEIN 10"/>
    <property type="match status" value="1"/>
</dbReference>
<dbReference type="InterPro" id="IPR051550">
    <property type="entry name" value="SCF-Subunits/Alg-Epimerases"/>
</dbReference>
<evidence type="ECO:0000313" key="5">
    <source>
        <dbReference type="EMBL" id="PIW15038.1"/>
    </source>
</evidence>
<dbReference type="EMBL" id="PFFQ01000054">
    <property type="protein sequence ID" value="PIW15038.1"/>
    <property type="molecule type" value="Genomic_DNA"/>
</dbReference>
<keyword evidence="2" id="KW-0677">Repeat</keyword>
<dbReference type="AlphaFoldDB" id="A0A2M7G178"/>
<evidence type="ECO:0000256" key="3">
    <source>
        <dbReference type="ARBA" id="ARBA00022786"/>
    </source>
</evidence>
<comment type="caution">
    <text evidence="5">The sequence shown here is derived from an EMBL/GenBank/DDBJ whole genome shotgun (WGS) entry which is preliminary data.</text>
</comment>
<dbReference type="Gene3D" id="2.160.20.10">
    <property type="entry name" value="Single-stranded right-handed beta-helix, Pectin lyase-like"/>
    <property type="match status" value="2"/>
</dbReference>
<accession>A0A2M7G178</accession>
<dbReference type="InterPro" id="IPR011050">
    <property type="entry name" value="Pectin_lyase_fold/virulence"/>
</dbReference>
<organism evidence="5 6">
    <name type="scientific">bacterium (Candidatus Blackallbacteria) CG17_big_fil_post_rev_8_21_14_2_50_48_46</name>
    <dbReference type="NCBI Taxonomy" id="2014261"/>
    <lineage>
        <taxon>Bacteria</taxon>
        <taxon>Candidatus Blackallbacteria</taxon>
    </lineage>
</organism>
<dbReference type="SMART" id="SM00710">
    <property type="entry name" value="PbH1"/>
    <property type="match status" value="10"/>
</dbReference>
<dbReference type="SUPFAM" id="SSF51126">
    <property type="entry name" value="Pectin lyase-like"/>
    <property type="match status" value="1"/>
</dbReference>
<reference evidence="5 6" key="1">
    <citation type="submission" date="2017-09" db="EMBL/GenBank/DDBJ databases">
        <title>Depth-based differentiation of microbial function through sediment-hosted aquifers and enrichment of novel symbionts in the deep terrestrial subsurface.</title>
        <authorList>
            <person name="Probst A.J."/>
            <person name="Ladd B."/>
            <person name="Jarett J.K."/>
            <person name="Geller-Mcgrath D.E."/>
            <person name="Sieber C.M."/>
            <person name="Emerson J.B."/>
            <person name="Anantharaman K."/>
            <person name="Thomas B.C."/>
            <person name="Malmstrom R."/>
            <person name="Stieglmeier M."/>
            <person name="Klingl A."/>
            <person name="Woyke T."/>
            <person name="Ryan C.M."/>
            <person name="Banfield J.F."/>
        </authorList>
    </citation>
    <scope>NUCLEOTIDE SEQUENCE [LARGE SCALE GENOMIC DNA]</scope>
    <source>
        <strain evidence="5">CG17_big_fil_post_rev_8_21_14_2_50_48_46</strain>
    </source>
</reference>
<dbReference type="InterPro" id="IPR026464">
    <property type="entry name" value="NosD_copper_fam"/>
</dbReference>
<dbReference type="NCBIfam" id="TIGR04247">
    <property type="entry name" value="NosD_copper_fam"/>
    <property type="match status" value="1"/>
</dbReference>
<dbReference type="Pfam" id="PF05048">
    <property type="entry name" value="NosD"/>
    <property type="match status" value="1"/>
</dbReference>